<dbReference type="InterPro" id="IPR056490">
    <property type="entry name" value="Rcc01698_C"/>
</dbReference>
<feature type="compositionally biased region" description="Low complexity" evidence="1">
    <location>
        <begin position="265"/>
        <end position="275"/>
    </location>
</feature>
<organism evidence="4 5">
    <name type="scientific">Novosphingobium sediminis</name>
    <dbReference type="NCBI Taxonomy" id="707214"/>
    <lineage>
        <taxon>Bacteria</taxon>
        <taxon>Pseudomonadati</taxon>
        <taxon>Pseudomonadota</taxon>
        <taxon>Alphaproteobacteria</taxon>
        <taxon>Sphingomonadales</taxon>
        <taxon>Sphingomonadaceae</taxon>
        <taxon>Novosphingobium</taxon>
    </lineage>
</organism>
<feature type="region of interest" description="Disordered" evidence="1">
    <location>
        <begin position="265"/>
        <end position="292"/>
    </location>
</feature>
<dbReference type="Pfam" id="PF13550">
    <property type="entry name" value="Phage-tail_3"/>
    <property type="match status" value="1"/>
</dbReference>
<feature type="domain" description="Tip attachment protein J" evidence="2">
    <location>
        <begin position="228"/>
        <end position="394"/>
    </location>
</feature>
<dbReference type="RefSeq" id="WP_147159032.1">
    <property type="nucleotide sequence ID" value="NZ_BJYR01000010.1"/>
</dbReference>
<keyword evidence="5" id="KW-1185">Reference proteome</keyword>
<dbReference type="Proteomes" id="UP000321464">
    <property type="component" value="Unassembled WGS sequence"/>
</dbReference>
<dbReference type="AlphaFoldDB" id="A0A512AJ34"/>
<gene>
    <name evidence="4" type="ORF">NSE01_15230</name>
</gene>
<protein>
    <submittedName>
        <fullName evidence="4">Uncharacterized protein</fullName>
    </submittedName>
</protein>
<feature type="domain" description="Rcc01698-like C-terminal" evidence="3">
    <location>
        <begin position="494"/>
        <end position="589"/>
    </location>
</feature>
<name>A0A512AJ34_9SPHN</name>
<sequence>MATLLLTAVGTVFGGPIGGSIGAIVGRQIDGAIFGGGRRVEGPRLKDLTVQTSSYGSALPLHFGKMRAAGSVIWATELVEHKDTASSGKGRPSVTTYTYTSSFAVAIGSRPIAGIGRIWADGNLLRGAGGDLKVAGKLRVHLGHGDQEADPLIAQAEGITQCPGYRGIAYAVFEDLALADYGNRIPSLTFEILADPTGTSIGAVARAILPDAAVSQLDVGLAGFSIDQGSAGDALAVIAEAVPIACAVSGGTLAIHAAEPTGPASPIALPSPAAANKDGRSTDAKASGWSRKREPLPRVRQCGVRYYDVARDYQPGLQRGIGRSEQGDFQIIELPAALTAADAQVLAGNASRRATRPADTITYRVTEIDPAIAPGTFVSIPIASGLWRVAQWEWQQDGVLLSLTASPSTGAATAPTTAATDPGRINPPTDLVQTPTVLEAFALPWDGTGSGLTSAVFAAASGSGGGWTGAALLADLGGDGGALTSIGSTGRTRARMGRTLTALPSASPNLLDRRSTLDVVLAGLDQQLADADLAQLLQGANRARIGSEIAQFASATPLGEGVWRLGNWLRGRGGTEWAVGSHLADEPFILIDDSLVRLDPALIGDPATTRIVAMGLGDAAAVSVPIEDPGATLRPLSPVHGTAAWRDDGSIALTWVRRARGARAWLNGVDTPLNEEFERWEVTIGDPAAPVLLWQTTTAALVITAGQVAGLPAGAPRYFAIRQIGRNAASVPLRIDFPG</sequence>
<evidence type="ECO:0000259" key="2">
    <source>
        <dbReference type="Pfam" id="PF13550"/>
    </source>
</evidence>
<evidence type="ECO:0000256" key="1">
    <source>
        <dbReference type="SAM" id="MobiDB-lite"/>
    </source>
</evidence>
<accession>A0A512AJ34</accession>
<dbReference type="Pfam" id="PF23666">
    <property type="entry name" value="Rcc01698_C"/>
    <property type="match status" value="1"/>
</dbReference>
<evidence type="ECO:0000313" key="5">
    <source>
        <dbReference type="Proteomes" id="UP000321464"/>
    </source>
</evidence>
<dbReference type="EMBL" id="BJYR01000010">
    <property type="protein sequence ID" value="GEN99690.1"/>
    <property type="molecule type" value="Genomic_DNA"/>
</dbReference>
<reference evidence="4 5" key="1">
    <citation type="submission" date="2019-07" db="EMBL/GenBank/DDBJ databases">
        <title>Whole genome shotgun sequence of Novosphingobium sediminis NBRC 106119.</title>
        <authorList>
            <person name="Hosoyama A."/>
            <person name="Uohara A."/>
            <person name="Ohji S."/>
            <person name="Ichikawa N."/>
        </authorList>
    </citation>
    <scope>NUCLEOTIDE SEQUENCE [LARGE SCALE GENOMIC DNA]</scope>
    <source>
        <strain evidence="4 5">NBRC 106119</strain>
    </source>
</reference>
<proteinExistence type="predicted"/>
<evidence type="ECO:0000313" key="4">
    <source>
        <dbReference type="EMBL" id="GEN99690.1"/>
    </source>
</evidence>
<evidence type="ECO:0000259" key="3">
    <source>
        <dbReference type="Pfam" id="PF23666"/>
    </source>
</evidence>
<dbReference type="InterPro" id="IPR032876">
    <property type="entry name" value="J_dom"/>
</dbReference>
<comment type="caution">
    <text evidence="4">The sequence shown here is derived from an EMBL/GenBank/DDBJ whole genome shotgun (WGS) entry which is preliminary data.</text>
</comment>
<dbReference type="OrthoDB" id="8445115at2"/>